<sequence length="118" mass="12239">MHSTRMTTAAGLLGAAAFCLAGSAQAFAHTGVHLDTTSYCGTDRATGLAVSATKDVPCATALRVAAAYTKVWHGTEGAPIEVRAAGATWKCQEHQGDPDPYRQCATTQDGKRLVTLSS</sequence>
<dbReference type="EMBL" id="CP011497">
    <property type="protein sequence ID" value="AKJ15453.1"/>
    <property type="molecule type" value="Genomic_DNA"/>
</dbReference>
<reference evidence="2 3" key="1">
    <citation type="journal article" date="2015" name="ISME J.">
        <title>Draft Genome Sequence of Streptomyces incarnatus NRRL8089, which Produces the Nucleoside Antibiotic Sinefungin.</title>
        <authorList>
            <person name="Oshima K."/>
            <person name="Hattori M."/>
            <person name="Shimizu H."/>
            <person name="Fukuda K."/>
            <person name="Nemoto M."/>
            <person name="Inagaki K."/>
            <person name="Tamura T."/>
        </authorList>
    </citation>
    <scope>NUCLEOTIDE SEQUENCE [LARGE SCALE GENOMIC DNA]</scope>
    <source>
        <strain evidence="2 3">NRRL 8089</strain>
    </source>
</reference>
<feature type="chain" id="PRO_5046924340" description="Secreted protein" evidence="1">
    <location>
        <begin position="29"/>
        <end position="118"/>
    </location>
</feature>
<keyword evidence="1" id="KW-0732">Signal</keyword>
<evidence type="ECO:0000313" key="3">
    <source>
        <dbReference type="Proteomes" id="UP000035366"/>
    </source>
</evidence>
<dbReference type="RefSeq" id="WP_208902897.1">
    <property type="nucleotide sequence ID" value="NZ_CP011497.1"/>
</dbReference>
<evidence type="ECO:0000256" key="1">
    <source>
        <dbReference type="SAM" id="SignalP"/>
    </source>
</evidence>
<accession>A0ABN4GUL1</accession>
<proteinExistence type="predicted"/>
<organism evidence="2 3">
    <name type="scientific">Streptomyces incarnatus</name>
    <dbReference type="NCBI Taxonomy" id="665007"/>
    <lineage>
        <taxon>Bacteria</taxon>
        <taxon>Bacillati</taxon>
        <taxon>Actinomycetota</taxon>
        <taxon>Actinomycetes</taxon>
        <taxon>Kitasatosporales</taxon>
        <taxon>Streptomycetaceae</taxon>
        <taxon>Streptomyces</taxon>
    </lineage>
</organism>
<keyword evidence="3" id="KW-1185">Reference proteome</keyword>
<protein>
    <recommendedName>
        <fullName evidence="4">Secreted protein</fullName>
    </recommendedName>
</protein>
<evidence type="ECO:0008006" key="4">
    <source>
        <dbReference type="Google" id="ProtNLM"/>
    </source>
</evidence>
<gene>
    <name evidence="2" type="ORF">ABB07_36945</name>
</gene>
<evidence type="ECO:0000313" key="2">
    <source>
        <dbReference type="EMBL" id="AKJ15453.1"/>
    </source>
</evidence>
<dbReference type="Proteomes" id="UP000035366">
    <property type="component" value="Chromosome"/>
</dbReference>
<name>A0ABN4GUL1_9ACTN</name>
<feature type="signal peptide" evidence="1">
    <location>
        <begin position="1"/>
        <end position="28"/>
    </location>
</feature>